<evidence type="ECO:0000259" key="7">
    <source>
        <dbReference type="Pfam" id="PF06886"/>
    </source>
</evidence>
<sequence>MFLSVERVDIHGESVVSPLAGRDKGSKCLMKFALNPIISPEINPLPISNLPSETLFKQGNVFTEFFSTPTMIGFSFSLEQVCGWEVFRFENSCYKVIRIDENSPKLFEQNEGFHAQAKRYPTVVSWEQKHFEKTTLHKLMGRKWAGEDGSGVFGISTILSAAGPLNGEGSEKEVGSLSGQNSEVSCLVVARVAEKSRVSGKGPDKGLLCSRAACVLWLREMPTPSDLLAAYHYGVFWEVEPLCTKVGRTEALANGFQCLAGIESSKLDALKSRVGFGDHICVEFPQFQKLEFHKEGVSENIDIENPLNENSVLENVVSRIPDTENSVFENLGAKNQFTENIDIENPDNENNVNEEGVSENMEIENSLTENSVFENLGDENPEIQNHVTENPLTENMDVDFFEQLYNDENLINEVVDLNNEFEDGAWASVSDEGDQNEEGVGRVEAQLEEQEVQRRANEDGWCSDAEEENEDDLDALRGCDKEGERHAEWNVVKEIMAESYACLTRSFSQPSPTSSEDKKGNPLQRALTTSISFGRFMSESLDWEKWSAFTHNRYLEEVEKYSKPGSVAEKKAYFEAHYKRRRAAALLEQQNAAATDFSESNTTNRIEDNASSDLDFAQSRLSVVTENIKEEEVQNSNQFCPVSRIGGCEIERKIEDAQTGCVGQVIEPSVLMENPVELTNHLENGGEIGDVVSKQEYNVCKEDDSTTRNSVSPREKKPEVSSSKLLTNGGASKHVPSIKPTMPVRLRNSDKTPTSKNNARDLSNKRRSNATPLHMSINFASCSGETRKPTSPNTSVSGIFKHHSATLPPENRTITVDVQSQSPATNYSKSSSAFGSKARSPTVSSSFTFKSEERAAKRKEFFEKLEQKSKSKETEKQQLSAKSQIPAVRPCSPKIQDRAAFRVQDNDPRPPWKVSGKIEGSKDVTVKNNRPPICSAKSFWKKSTRENASPNIQL</sequence>
<keyword evidence="4" id="KW-0493">Microtubule</keyword>
<comment type="similarity">
    <text evidence="2">Belongs to the TPX2 family.</text>
</comment>
<reference evidence="8" key="1">
    <citation type="submission" date="2019-10" db="EMBL/GenBank/DDBJ databases">
        <authorList>
            <person name="Zhang R."/>
            <person name="Pan Y."/>
            <person name="Wang J."/>
            <person name="Ma R."/>
            <person name="Yu S."/>
        </authorList>
    </citation>
    <scope>NUCLEOTIDE SEQUENCE</scope>
    <source>
        <strain evidence="8">LA-IB0</strain>
        <tissue evidence="8">Leaf</tissue>
    </source>
</reference>
<dbReference type="PANTHER" id="PTHR47067">
    <property type="entry name" value="TPX2 (TARGETING PROTEIN FOR XKLP2) PROTEIN FAMILY-RELATED"/>
    <property type="match status" value="1"/>
</dbReference>
<dbReference type="Proteomes" id="UP000826271">
    <property type="component" value="Unassembled WGS sequence"/>
</dbReference>
<dbReference type="InterPro" id="IPR044216">
    <property type="entry name" value="WDL7"/>
</dbReference>
<evidence type="ECO:0000256" key="1">
    <source>
        <dbReference type="ARBA" id="ARBA00004245"/>
    </source>
</evidence>
<organism evidence="8 9">
    <name type="scientific">Buddleja alternifolia</name>
    <dbReference type="NCBI Taxonomy" id="168488"/>
    <lineage>
        <taxon>Eukaryota</taxon>
        <taxon>Viridiplantae</taxon>
        <taxon>Streptophyta</taxon>
        <taxon>Embryophyta</taxon>
        <taxon>Tracheophyta</taxon>
        <taxon>Spermatophyta</taxon>
        <taxon>Magnoliopsida</taxon>
        <taxon>eudicotyledons</taxon>
        <taxon>Gunneridae</taxon>
        <taxon>Pentapetalae</taxon>
        <taxon>asterids</taxon>
        <taxon>lamiids</taxon>
        <taxon>Lamiales</taxon>
        <taxon>Scrophulariaceae</taxon>
        <taxon>Buddlejeae</taxon>
        <taxon>Buddleja</taxon>
    </lineage>
</organism>
<evidence type="ECO:0000256" key="5">
    <source>
        <dbReference type="ARBA" id="ARBA00023212"/>
    </source>
</evidence>
<name>A0AAV6WG97_9LAMI</name>
<evidence type="ECO:0000256" key="4">
    <source>
        <dbReference type="ARBA" id="ARBA00022701"/>
    </source>
</evidence>
<dbReference type="GO" id="GO:0005874">
    <property type="term" value="C:microtubule"/>
    <property type="evidence" value="ECO:0007669"/>
    <property type="project" value="UniProtKB-KW"/>
</dbReference>
<protein>
    <recommendedName>
        <fullName evidence="7">TPX2 C-terminal domain-containing protein</fullName>
    </recommendedName>
</protein>
<feature type="domain" description="TPX2 C-terminal" evidence="7">
    <location>
        <begin position="847"/>
        <end position="884"/>
    </location>
</feature>
<evidence type="ECO:0000256" key="3">
    <source>
        <dbReference type="ARBA" id="ARBA00022490"/>
    </source>
</evidence>
<comment type="caution">
    <text evidence="8">The sequence shown here is derived from an EMBL/GenBank/DDBJ whole genome shotgun (WGS) entry which is preliminary data.</text>
</comment>
<dbReference type="InterPro" id="IPR027329">
    <property type="entry name" value="TPX2_C"/>
</dbReference>
<feature type="compositionally biased region" description="Polar residues" evidence="6">
    <location>
        <begin position="720"/>
        <end position="730"/>
    </location>
</feature>
<dbReference type="PANTHER" id="PTHR47067:SF16">
    <property type="entry name" value="TPX2 (TARGETING PROTEIN FOR XKLP2) PROTEIN FAMILY"/>
    <property type="match status" value="1"/>
</dbReference>
<feature type="compositionally biased region" description="Basic and acidic residues" evidence="6">
    <location>
        <begin position="865"/>
        <end position="876"/>
    </location>
</feature>
<comment type="subcellular location">
    <subcellularLocation>
        <location evidence="1">Cytoplasm</location>
        <location evidence="1">Cytoskeleton</location>
    </subcellularLocation>
</comment>
<keyword evidence="9" id="KW-1185">Reference proteome</keyword>
<evidence type="ECO:0000313" key="9">
    <source>
        <dbReference type="Proteomes" id="UP000826271"/>
    </source>
</evidence>
<evidence type="ECO:0000313" key="8">
    <source>
        <dbReference type="EMBL" id="KAG8365965.1"/>
    </source>
</evidence>
<dbReference type="Pfam" id="PF06886">
    <property type="entry name" value="TPX2"/>
    <property type="match status" value="1"/>
</dbReference>
<feature type="region of interest" description="Disordered" evidence="6">
    <location>
        <begin position="865"/>
        <end position="954"/>
    </location>
</feature>
<evidence type="ECO:0000256" key="2">
    <source>
        <dbReference type="ARBA" id="ARBA00005885"/>
    </source>
</evidence>
<keyword evidence="5" id="KW-0206">Cytoskeleton</keyword>
<dbReference type="EMBL" id="WHWC01000017">
    <property type="protein sequence ID" value="KAG8365965.1"/>
    <property type="molecule type" value="Genomic_DNA"/>
</dbReference>
<feature type="compositionally biased region" description="Basic and acidic residues" evidence="6">
    <location>
        <begin position="895"/>
        <end position="910"/>
    </location>
</feature>
<feature type="region of interest" description="Disordered" evidence="6">
    <location>
        <begin position="699"/>
        <end position="771"/>
    </location>
</feature>
<keyword evidence="3" id="KW-0963">Cytoplasm</keyword>
<dbReference type="AlphaFoldDB" id="A0AAV6WG97"/>
<evidence type="ECO:0000256" key="6">
    <source>
        <dbReference type="SAM" id="MobiDB-lite"/>
    </source>
</evidence>
<feature type="region of interest" description="Disordered" evidence="6">
    <location>
        <begin position="820"/>
        <end position="848"/>
    </location>
</feature>
<accession>A0AAV6WG97</accession>
<gene>
    <name evidence="8" type="ORF">BUALT_Bualt17G0026800</name>
</gene>
<proteinExistence type="inferred from homology"/>